<dbReference type="AlphaFoldDB" id="A0A9P5YV19"/>
<dbReference type="EMBL" id="MU155380">
    <property type="protein sequence ID" value="KAF9474421.1"/>
    <property type="molecule type" value="Genomic_DNA"/>
</dbReference>
<keyword evidence="1" id="KW-1133">Transmembrane helix</keyword>
<protein>
    <submittedName>
        <fullName evidence="2">Uncharacterized protein</fullName>
    </submittedName>
</protein>
<reference evidence="2" key="1">
    <citation type="submission" date="2020-11" db="EMBL/GenBank/DDBJ databases">
        <authorList>
            <consortium name="DOE Joint Genome Institute"/>
            <person name="Ahrendt S."/>
            <person name="Riley R."/>
            <person name="Andreopoulos W."/>
            <person name="Labutti K."/>
            <person name="Pangilinan J."/>
            <person name="Ruiz-Duenas F.J."/>
            <person name="Barrasa J.M."/>
            <person name="Sanchez-Garcia M."/>
            <person name="Camarero S."/>
            <person name="Miyauchi S."/>
            <person name="Serrano A."/>
            <person name="Linde D."/>
            <person name="Babiker R."/>
            <person name="Drula E."/>
            <person name="Ayuso-Fernandez I."/>
            <person name="Pacheco R."/>
            <person name="Padilla G."/>
            <person name="Ferreira P."/>
            <person name="Barriuso J."/>
            <person name="Kellner H."/>
            <person name="Castanera R."/>
            <person name="Alfaro M."/>
            <person name="Ramirez L."/>
            <person name="Pisabarro A.G."/>
            <person name="Kuo A."/>
            <person name="Tritt A."/>
            <person name="Lipzen A."/>
            <person name="He G."/>
            <person name="Yan M."/>
            <person name="Ng V."/>
            <person name="Cullen D."/>
            <person name="Martin F."/>
            <person name="Rosso M.-N."/>
            <person name="Henrissat B."/>
            <person name="Hibbett D."/>
            <person name="Martinez A.T."/>
            <person name="Grigoriev I.V."/>
        </authorList>
    </citation>
    <scope>NUCLEOTIDE SEQUENCE</scope>
    <source>
        <strain evidence="2">CIRM-BRFM 674</strain>
    </source>
</reference>
<comment type="caution">
    <text evidence="2">The sequence shown here is derived from an EMBL/GenBank/DDBJ whole genome shotgun (WGS) entry which is preliminary data.</text>
</comment>
<feature type="transmembrane region" description="Helical" evidence="1">
    <location>
        <begin position="12"/>
        <end position="29"/>
    </location>
</feature>
<evidence type="ECO:0000313" key="3">
    <source>
        <dbReference type="Proteomes" id="UP000807469"/>
    </source>
</evidence>
<keyword evidence="1" id="KW-0812">Transmembrane</keyword>
<accession>A0A9P5YV19</accession>
<evidence type="ECO:0000256" key="1">
    <source>
        <dbReference type="SAM" id="Phobius"/>
    </source>
</evidence>
<proteinExistence type="predicted"/>
<name>A0A9P5YV19_9AGAR</name>
<gene>
    <name evidence="2" type="ORF">BDN70DRAFT_884857</name>
</gene>
<keyword evidence="3" id="KW-1185">Reference proteome</keyword>
<dbReference type="Proteomes" id="UP000807469">
    <property type="component" value="Unassembled WGS sequence"/>
</dbReference>
<keyword evidence="1" id="KW-0472">Membrane</keyword>
<evidence type="ECO:0000313" key="2">
    <source>
        <dbReference type="EMBL" id="KAF9474421.1"/>
    </source>
</evidence>
<sequence>MRDPSVKSYGPAFVIGEPYVSIPLLWFWGRRRCSRGESSVLKRVIMYTGFLARLIRKSLTYRC</sequence>
<organism evidence="2 3">
    <name type="scientific">Pholiota conissans</name>
    <dbReference type="NCBI Taxonomy" id="109636"/>
    <lineage>
        <taxon>Eukaryota</taxon>
        <taxon>Fungi</taxon>
        <taxon>Dikarya</taxon>
        <taxon>Basidiomycota</taxon>
        <taxon>Agaricomycotina</taxon>
        <taxon>Agaricomycetes</taxon>
        <taxon>Agaricomycetidae</taxon>
        <taxon>Agaricales</taxon>
        <taxon>Agaricineae</taxon>
        <taxon>Strophariaceae</taxon>
        <taxon>Pholiota</taxon>
    </lineage>
</organism>